<dbReference type="OrthoDB" id="8961796at2759"/>
<gene>
    <name evidence="2" type="ORF">BDFB_004256</name>
</gene>
<evidence type="ECO:0000313" key="2">
    <source>
        <dbReference type="EMBL" id="RZC40876.1"/>
    </source>
</evidence>
<feature type="compositionally biased region" description="Polar residues" evidence="1">
    <location>
        <begin position="12"/>
        <end position="21"/>
    </location>
</feature>
<proteinExistence type="predicted"/>
<dbReference type="GO" id="GO:0005829">
    <property type="term" value="C:cytosol"/>
    <property type="evidence" value="ECO:0007669"/>
    <property type="project" value="TreeGrafter"/>
</dbReference>
<keyword evidence="3" id="KW-1185">Reference proteome</keyword>
<name>A0A482W6Z6_ASBVE</name>
<feature type="region of interest" description="Disordered" evidence="1">
    <location>
        <begin position="1"/>
        <end position="94"/>
    </location>
</feature>
<dbReference type="GO" id="GO:0005634">
    <property type="term" value="C:nucleus"/>
    <property type="evidence" value="ECO:0007669"/>
    <property type="project" value="TreeGrafter"/>
</dbReference>
<dbReference type="PANTHER" id="PTHR46745:SF1">
    <property type="entry name" value="TSC22 DOMAIN FAMILY PROTEIN 1"/>
    <property type="match status" value="1"/>
</dbReference>
<reference evidence="2 3" key="1">
    <citation type="submission" date="2017-03" db="EMBL/GenBank/DDBJ databases">
        <title>Genome of the blue death feigning beetle - Asbolus verrucosus.</title>
        <authorList>
            <person name="Rider S.D."/>
        </authorList>
    </citation>
    <scope>NUCLEOTIDE SEQUENCE [LARGE SCALE GENOMIC DNA]</scope>
    <source>
        <strain evidence="2">Butters</strain>
        <tissue evidence="2">Head and leg muscle</tissue>
    </source>
</reference>
<evidence type="ECO:0000256" key="1">
    <source>
        <dbReference type="SAM" id="MobiDB-lite"/>
    </source>
</evidence>
<organism evidence="2 3">
    <name type="scientific">Asbolus verrucosus</name>
    <name type="common">Desert ironclad beetle</name>
    <dbReference type="NCBI Taxonomy" id="1661398"/>
    <lineage>
        <taxon>Eukaryota</taxon>
        <taxon>Metazoa</taxon>
        <taxon>Ecdysozoa</taxon>
        <taxon>Arthropoda</taxon>
        <taxon>Hexapoda</taxon>
        <taxon>Insecta</taxon>
        <taxon>Pterygota</taxon>
        <taxon>Neoptera</taxon>
        <taxon>Endopterygota</taxon>
        <taxon>Coleoptera</taxon>
        <taxon>Polyphaga</taxon>
        <taxon>Cucujiformia</taxon>
        <taxon>Tenebrionidae</taxon>
        <taxon>Pimeliinae</taxon>
        <taxon>Asbolus</taxon>
    </lineage>
</organism>
<feature type="compositionally biased region" description="Low complexity" evidence="1">
    <location>
        <begin position="22"/>
        <end position="32"/>
    </location>
</feature>
<dbReference type="EMBL" id="QDEB01022231">
    <property type="protein sequence ID" value="RZC40876.1"/>
    <property type="molecule type" value="Genomic_DNA"/>
</dbReference>
<accession>A0A482W6Z6</accession>
<feature type="compositionally biased region" description="Basic and acidic residues" evidence="1">
    <location>
        <begin position="66"/>
        <end position="77"/>
    </location>
</feature>
<feature type="compositionally biased region" description="Polar residues" evidence="1">
    <location>
        <begin position="38"/>
        <end position="50"/>
    </location>
</feature>
<dbReference type="GO" id="GO:0008284">
    <property type="term" value="P:positive regulation of cell population proliferation"/>
    <property type="evidence" value="ECO:0007669"/>
    <property type="project" value="TreeGrafter"/>
</dbReference>
<dbReference type="AlphaFoldDB" id="A0A482W6Z6"/>
<feature type="region of interest" description="Disordered" evidence="1">
    <location>
        <begin position="178"/>
        <end position="199"/>
    </location>
</feature>
<feature type="compositionally biased region" description="Basic and acidic residues" evidence="1">
    <location>
        <begin position="85"/>
        <end position="94"/>
    </location>
</feature>
<dbReference type="STRING" id="1661398.A0A482W6Z6"/>
<evidence type="ECO:0008006" key="4">
    <source>
        <dbReference type="Google" id="ProtNLM"/>
    </source>
</evidence>
<dbReference type="PANTHER" id="PTHR46745">
    <property type="entry name" value="TSC22 DOMAIN FAMILY PROTEIN 1"/>
    <property type="match status" value="1"/>
</dbReference>
<comment type="caution">
    <text evidence="2">The sequence shown here is derived from an EMBL/GenBank/DDBJ whole genome shotgun (WGS) entry which is preliminary data.</text>
</comment>
<evidence type="ECO:0000313" key="3">
    <source>
        <dbReference type="Proteomes" id="UP000292052"/>
    </source>
</evidence>
<dbReference type="GO" id="GO:0043066">
    <property type="term" value="P:negative regulation of apoptotic process"/>
    <property type="evidence" value="ECO:0007669"/>
    <property type="project" value="TreeGrafter"/>
</dbReference>
<dbReference type="Proteomes" id="UP000292052">
    <property type="component" value="Unassembled WGS sequence"/>
</dbReference>
<protein>
    <recommendedName>
        <fullName evidence="4">TSC22 domain containing protein</fullName>
    </recommendedName>
</protein>
<sequence>MSSKHKHEKKTNVINRTTSETLSSLSIQSLPQSRKKIQNSSSSFQITGVSMTRLDFGDDSADDLDESHTDDISRVTDNETPSFSEDSRDTDDHPIYEPAIAPATTLMIATEPLQTEVKPKPPDEDAGARFKVVKMPSATPFSRGRWTCFDYLDNSEPNLNYIHSDQKFVKHFDNNQVARPPSQATHVQGQGSSKFPSVNYNQPLMTTDVQMESLFRDNSFLAYISPHYTVQQNTNTVVANKPAGTMKSYPQGYSSILCEGIQASDGIKFSETTQIPGQEIISEQNRKAATQPSNVNGQKVIN</sequence>
<feature type="region of interest" description="Disordered" evidence="1">
    <location>
        <begin position="283"/>
        <end position="302"/>
    </location>
</feature>